<name>A0A7R9H1D0_TIMCR</name>
<feature type="region of interest" description="Disordered" evidence="1">
    <location>
        <begin position="29"/>
        <end position="49"/>
    </location>
</feature>
<dbReference type="AlphaFoldDB" id="A0A7R9H1D0"/>
<proteinExistence type="predicted"/>
<evidence type="ECO:0000256" key="1">
    <source>
        <dbReference type="SAM" id="MobiDB-lite"/>
    </source>
</evidence>
<dbReference type="EMBL" id="OC319096">
    <property type="protein sequence ID" value="CAD7404232.1"/>
    <property type="molecule type" value="Genomic_DNA"/>
</dbReference>
<accession>A0A7R9H1D0</accession>
<evidence type="ECO:0000313" key="2">
    <source>
        <dbReference type="EMBL" id="CAD7404232.1"/>
    </source>
</evidence>
<protein>
    <submittedName>
        <fullName evidence="2">Uncharacterized protein</fullName>
    </submittedName>
</protein>
<gene>
    <name evidence="2" type="ORF">TCEB3V08_LOCUS7401</name>
</gene>
<sequence>MPPFNSLLENVGAQILRVVALPQPSLRSDGTESPILGDHCDGTSSPADKPKTLTKYGELVILGFILMLSSHLGLDLPNGLLPLGLSLSTLNTFLYSPIHVACPVYRNPLA</sequence>
<organism evidence="2">
    <name type="scientific">Timema cristinae</name>
    <name type="common">Walking stick</name>
    <dbReference type="NCBI Taxonomy" id="61476"/>
    <lineage>
        <taxon>Eukaryota</taxon>
        <taxon>Metazoa</taxon>
        <taxon>Ecdysozoa</taxon>
        <taxon>Arthropoda</taxon>
        <taxon>Hexapoda</taxon>
        <taxon>Insecta</taxon>
        <taxon>Pterygota</taxon>
        <taxon>Neoptera</taxon>
        <taxon>Polyneoptera</taxon>
        <taxon>Phasmatodea</taxon>
        <taxon>Timematodea</taxon>
        <taxon>Timematoidea</taxon>
        <taxon>Timematidae</taxon>
        <taxon>Timema</taxon>
    </lineage>
</organism>
<reference evidence="2" key="1">
    <citation type="submission" date="2020-11" db="EMBL/GenBank/DDBJ databases">
        <authorList>
            <person name="Tran Van P."/>
        </authorList>
    </citation>
    <scope>NUCLEOTIDE SEQUENCE</scope>
</reference>